<sequence length="110" mass="12845">MGNDRSCYTIFRFPFPCADPVGNLNVSFLAIDTNHFPYFSNNSHHVFTSGLWEVLDFNVCISLFVFHHVNTLLQIKKFSILLFNNFFHCFYLGLVCCNNFIFVLVHLLQK</sequence>
<organism evidence="2">
    <name type="scientific">Cacopsylla melanoneura</name>
    <dbReference type="NCBI Taxonomy" id="428564"/>
    <lineage>
        <taxon>Eukaryota</taxon>
        <taxon>Metazoa</taxon>
        <taxon>Ecdysozoa</taxon>
        <taxon>Arthropoda</taxon>
        <taxon>Hexapoda</taxon>
        <taxon>Insecta</taxon>
        <taxon>Pterygota</taxon>
        <taxon>Neoptera</taxon>
        <taxon>Paraneoptera</taxon>
        <taxon>Hemiptera</taxon>
        <taxon>Sternorrhyncha</taxon>
        <taxon>Psylloidea</taxon>
        <taxon>Psyllidae</taxon>
        <taxon>Psyllinae</taxon>
        <taxon>Cacopsylla</taxon>
    </lineage>
</organism>
<dbReference type="EMBL" id="HBUF01124848">
    <property type="protein sequence ID" value="CAG6642907.1"/>
    <property type="molecule type" value="Transcribed_RNA"/>
</dbReference>
<feature type="transmembrane region" description="Helical" evidence="1">
    <location>
        <begin position="86"/>
        <end position="108"/>
    </location>
</feature>
<evidence type="ECO:0000256" key="1">
    <source>
        <dbReference type="SAM" id="Phobius"/>
    </source>
</evidence>
<evidence type="ECO:0000313" key="2">
    <source>
        <dbReference type="EMBL" id="CAG6688717.1"/>
    </source>
</evidence>
<dbReference type="EMBL" id="HBUF01445603">
    <property type="protein sequence ID" value="CAG6743290.1"/>
    <property type="molecule type" value="Transcribed_RNA"/>
</dbReference>
<protein>
    <submittedName>
        <fullName evidence="2">Uncharacterized protein</fullName>
    </submittedName>
</protein>
<keyword evidence="1" id="KW-0812">Transmembrane</keyword>
<keyword evidence="1" id="KW-0472">Membrane</keyword>
<proteinExistence type="predicted"/>
<accession>A0A8D8TMD9</accession>
<keyword evidence="1" id="KW-1133">Transmembrane helix</keyword>
<dbReference type="EMBL" id="HBUF01288421">
    <property type="protein sequence ID" value="CAG6688717.1"/>
    <property type="molecule type" value="Transcribed_RNA"/>
</dbReference>
<reference evidence="2" key="1">
    <citation type="submission" date="2021-05" db="EMBL/GenBank/DDBJ databases">
        <authorList>
            <person name="Alioto T."/>
            <person name="Alioto T."/>
            <person name="Gomez Garrido J."/>
        </authorList>
    </citation>
    <scope>NUCLEOTIDE SEQUENCE</scope>
</reference>
<dbReference type="AlphaFoldDB" id="A0A8D8TMD9"/>
<name>A0A8D8TMD9_9HEMI</name>
<dbReference type="EMBL" id="HBUF01288422">
    <property type="protein sequence ID" value="CAG6688718.1"/>
    <property type="molecule type" value="Transcribed_RNA"/>
</dbReference>